<protein>
    <submittedName>
        <fullName evidence="1">Uncharacterized protein</fullName>
    </submittedName>
</protein>
<dbReference type="AlphaFoldDB" id="D9SRB8"/>
<keyword evidence="2" id="KW-1185">Reference proteome</keyword>
<dbReference type="OrthoDB" id="700654at2"/>
<organism evidence="1 2">
    <name type="scientific">Clostridium cellulovorans (strain ATCC 35296 / DSM 3052 / OCM 3 / 743B)</name>
    <dbReference type="NCBI Taxonomy" id="573061"/>
    <lineage>
        <taxon>Bacteria</taxon>
        <taxon>Bacillati</taxon>
        <taxon>Bacillota</taxon>
        <taxon>Clostridia</taxon>
        <taxon>Eubacteriales</taxon>
        <taxon>Clostridiaceae</taxon>
        <taxon>Clostridium</taxon>
    </lineage>
</organism>
<dbReference type="KEGG" id="ccb:Clocel_2644"/>
<accession>D9SRB8</accession>
<reference evidence="1 2" key="1">
    <citation type="submission" date="2010-08" db="EMBL/GenBank/DDBJ databases">
        <title>Complete sequence of Clostridium cellulovorans 743B.</title>
        <authorList>
            <consortium name="US DOE Joint Genome Institute"/>
            <person name="Lucas S."/>
            <person name="Copeland A."/>
            <person name="Lapidus A."/>
            <person name="Cheng J.-F."/>
            <person name="Bruce D."/>
            <person name="Goodwin L."/>
            <person name="Pitluck S."/>
            <person name="Chertkov O."/>
            <person name="Detter J.C."/>
            <person name="Han C."/>
            <person name="Tapia R."/>
            <person name="Land M."/>
            <person name="Hauser L."/>
            <person name="Chang Y.-J."/>
            <person name="Jeffries C."/>
            <person name="Kyrpides N."/>
            <person name="Ivanova N."/>
            <person name="Mikhailova N."/>
            <person name="Hemme C.L."/>
            <person name="Woyke T."/>
        </authorList>
    </citation>
    <scope>NUCLEOTIDE SEQUENCE [LARGE SCALE GENOMIC DNA]</scope>
    <source>
        <strain evidence="2">ATCC 35296 / DSM 3052 / OCM 3 / 743B</strain>
    </source>
</reference>
<name>D9SRB8_CLOC7</name>
<proteinExistence type="predicted"/>
<dbReference type="eggNOG" id="ENOG5032FS6">
    <property type="taxonomic scope" value="Bacteria"/>
</dbReference>
<sequence>MGITIFDVDKIVDYLKPFRENLDSVYSWDTPSDKNLMKAIESGVLNDEQSNFLSLQENTFLRNVELKKILREVLSKTTSVDIKKDIYRWIVKEWGGIDVKNIDKLYTTINKYLDVNKKVNSEFFNSISSNSKILSFLYPEKYIIYDARVAYTLNWIILKTGAAKVFFPMPSGRNSKLTAIDISTLIRLTRTERYIDNFGIKNMIDNSDKNIFVKKTVAYDIMCNLVKEINNRLWEDEKRNYPFFTEMLLFALADKEVFLDVLESCSLSIR</sequence>
<dbReference type="HOGENOM" id="CLU_1202713_0_0_9"/>
<gene>
    <name evidence="1" type="ordered locus">Clocel_2644</name>
</gene>
<dbReference type="EMBL" id="CP002160">
    <property type="protein sequence ID" value="ADL52347.1"/>
    <property type="molecule type" value="Genomic_DNA"/>
</dbReference>
<dbReference type="RefSeq" id="WP_010075622.1">
    <property type="nucleotide sequence ID" value="NC_014393.1"/>
</dbReference>
<evidence type="ECO:0000313" key="1">
    <source>
        <dbReference type="EMBL" id="ADL52347.1"/>
    </source>
</evidence>
<evidence type="ECO:0000313" key="2">
    <source>
        <dbReference type="Proteomes" id="UP000002730"/>
    </source>
</evidence>
<dbReference type="Proteomes" id="UP000002730">
    <property type="component" value="Chromosome"/>
</dbReference>